<evidence type="ECO:0000313" key="2">
    <source>
        <dbReference type="Proteomes" id="UP001620626"/>
    </source>
</evidence>
<reference evidence="1 2" key="1">
    <citation type="submission" date="2024-10" db="EMBL/GenBank/DDBJ databases">
        <authorList>
            <person name="Kim D."/>
        </authorList>
    </citation>
    <scope>NUCLEOTIDE SEQUENCE [LARGE SCALE GENOMIC DNA]</scope>
    <source>
        <strain evidence="1">BH-2024</strain>
    </source>
</reference>
<name>A0ABD2L1Z6_9BILA</name>
<accession>A0ABD2L1Z6</accession>
<protein>
    <recommendedName>
        <fullName evidence="3">Secreted protein</fullName>
    </recommendedName>
</protein>
<organism evidence="1 2">
    <name type="scientific">Heterodera trifolii</name>
    <dbReference type="NCBI Taxonomy" id="157864"/>
    <lineage>
        <taxon>Eukaryota</taxon>
        <taxon>Metazoa</taxon>
        <taxon>Ecdysozoa</taxon>
        <taxon>Nematoda</taxon>
        <taxon>Chromadorea</taxon>
        <taxon>Rhabditida</taxon>
        <taxon>Tylenchina</taxon>
        <taxon>Tylenchomorpha</taxon>
        <taxon>Tylenchoidea</taxon>
        <taxon>Heteroderidae</taxon>
        <taxon>Heteroderinae</taxon>
        <taxon>Heterodera</taxon>
    </lineage>
</organism>
<dbReference type="Proteomes" id="UP001620626">
    <property type="component" value="Unassembled WGS sequence"/>
</dbReference>
<sequence length="72" mass="8273">MMMMMVSMSVLPSQHQQHQQVVAPQANRDGRRTVCGLGRFYVCPNSALFLPHCHHRRVVVLRKKSVKDDEAK</sequence>
<comment type="caution">
    <text evidence="1">The sequence shown here is derived from an EMBL/GenBank/DDBJ whole genome shotgun (WGS) entry which is preliminary data.</text>
</comment>
<evidence type="ECO:0000313" key="1">
    <source>
        <dbReference type="EMBL" id="KAL3108927.1"/>
    </source>
</evidence>
<dbReference type="AlphaFoldDB" id="A0ABD2L1Z6"/>
<evidence type="ECO:0008006" key="3">
    <source>
        <dbReference type="Google" id="ProtNLM"/>
    </source>
</evidence>
<keyword evidence="2" id="KW-1185">Reference proteome</keyword>
<dbReference type="EMBL" id="JBICBT010000581">
    <property type="protein sequence ID" value="KAL3108927.1"/>
    <property type="molecule type" value="Genomic_DNA"/>
</dbReference>
<proteinExistence type="predicted"/>
<gene>
    <name evidence="1" type="ORF">niasHT_011477</name>
</gene>